<keyword evidence="8 10" id="KW-0472">Membrane</keyword>
<dbReference type="AlphaFoldDB" id="A0A239VU88"/>
<accession>A0A239VU88</accession>
<dbReference type="PANTHER" id="PTHR10050">
    <property type="entry name" value="DOLICHYL-PHOSPHATE-MANNOSE--PROTEIN MANNOSYLTRANSFERASE"/>
    <property type="match status" value="1"/>
</dbReference>
<dbReference type="STRING" id="1121387.GCA_000429885_00583"/>
<keyword evidence="6 10" id="KW-0812">Transmembrane</keyword>
<keyword evidence="10" id="KW-1003">Cell membrane</keyword>
<feature type="transmembrane region" description="Helical" evidence="10">
    <location>
        <begin position="400"/>
        <end position="418"/>
    </location>
</feature>
<evidence type="ECO:0000256" key="6">
    <source>
        <dbReference type="ARBA" id="ARBA00022692"/>
    </source>
</evidence>
<evidence type="ECO:0000313" key="13">
    <source>
        <dbReference type="EMBL" id="SNV25263.1"/>
    </source>
</evidence>
<feature type="transmembrane region" description="Helical" evidence="10">
    <location>
        <begin position="483"/>
        <end position="505"/>
    </location>
</feature>
<dbReference type="InterPro" id="IPR027005">
    <property type="entry name" value="PMT-like"/>
</dbReference>
<feature type="transmembrane region" description="Helical" evidence="10">
    <location>
        <begin position="172"/>
        <end position="190"/>
    </location>
</feature>
<evidence type="ECO:0000313" key="14">
    <source>
        <dbReference type="Proteomes" id="UP000242637"/>
    </source>
</evidence>
<evidence type="ECO:0000259" key="12">
    <source>
        <dbReference type="Pfam" id="PF16192"/>
    </source>
</evidence>
<organism evidence="13 14">
    <name type="scientific">Dermatophilus congolensis</name>
    <dbReference type="NCBI Taxonomy" id="1863"/>
    <lineage>
        <taxon>Bacteria</taxon>
        <taxon>Bacillati</taxon>
        <taxon>Actinomycetota</taxon>
        <taxon>Actinomycetes</taxon>
        <taxon>Micrococcales</taxon>
        <taxon>Dermatophilaceae</taxon>
        <taxon>Dermatophilus</taxon>
    </lineage>
</organism>
<dbReference type="KEGG" id="dco:SAMEA4475696_2216"/>
<keyword evidence="5 10" id="KW-0808">Transferase</keyword>
<evidence type="ECO:0000256" key="1">
    <source>
        <dbReference type="ARBA" id="ARBA00004127"/>
    </source>
</evidence>
<evidence type="ECO:0000256" key="8">
    <source>
        <dbReference type="ARBA" id="ARBA00023136"/>
    </source>
</evidence>
<dbReference type="InterPro" id="IPR003342">
    <property type="entry name" value="ArnT-like_N"/>
</dbReference>
<feature type="transmembrane region" description="Helical" evidence="10">
    <location>
        <begin position="286"/>
        <end position="307"/>
    </location>
</feature>
<evidence type="ECO:0000256" key="10">
    <source>
        <dbReference type="RuleBase" id="RU367007"/>
    </source>
</evidence>
<evidence type="ECO:0000256" key="7">
    <source>
        <dbReference type="ARBA" id="ARBA00022989"/>
    </source>
</evidence>
<dbReference type="Pfam" id="PF02366">
    <property type="entry name" value="PMT"/>
    <property type="match status" value="1"/>
</dbReference>
<evidence type="ECO:0000256" key="3">
    <source>
        <dbReference type="ARBA" id="ARBA00007222"/>
    </source>
</evidence>
<feature type="transmembrane region" description="Helical" evidence="10">
    <location>
        <begin position="425"/>
        <end position="441"/>
    </location>
</feature>
<dbReference type="GO" id="GO:0004169">
    <property type="term" value="F:dolichyl-phosphate-mannose-protein mannosyltransferase activity"/>
    <property type="evidence" value="ECO:0007669"/>
    <property type="project" value="UniProtKB-UniRule"/>
</dbReference>
<dbReference type="PANTHER" id="PTHR10050:SF46">
    <property type="entry name" value="PROTEIN O-MANNOSYL-TRANSFERASE 2"/>
    <property type="match status" value="1"/>
</dbReference>
<feature type="transmembrane region" description="Helical" evidence="10">
    <location>
        <begin position="246"/>
        <end position="265"/>
    </location>
</feature>
<comment type="similarity">
    <text evidence="3 10">Belongs to the glycosyltransferase 39 family.</text>
</comment>
<dbReference type="GO" id="GO:0012505">
    <property type="term" value="C:endomembrane system"/>
    <property type="evidence" value="ECO:0007669"/>
    <property type="project" value="UniProtKB-SubCell"/>
</dbReference>
<proteinExistence type="inferred from homology"/>
<keyword evidence="4 10" id="KW-0328">Glycosyltransferase</keyword>
<dbReference type="EC" id="2.4.1.-" evidence="10"/>
<sequence>MLRQRLLGHRPPNLLRDWIAAIAITLWAGIIRVVGLAHPNTLVFDETYYVKQGWSMILYGHERRVENSLASANASPKVDEVFAAGTPDVFGPVADFVVHPPVGKWLIGFGQWAFGVENPFSWRIASAVFGTLSILMIIRIGRRLFGSTSLGLIAGVLMAFDGQHFVHSRTGLLDVFVMFFALAAFGALLIDRDRSRERLAEIVGTWRAEGMRADDPRLRFGPWLGLRPWRLVAGVSLGLATGVKWSGLYFLVAFGLLTVFWDMGARRSAGIRRWWFAAMLIEAPQAAVTMVGATVVTYVTTWTGWFLTDSGFDRHWADENPVAKTFSFVPDALRSLWHYHVQMYEFHRGLHTKHDYMSNPWSWIVQGRPTSFYYQSYHNGQPGCTTDNCSAAITNLGNPVIWWAGALSIAVLFIMWAWRRDWRAGAILAGYAGGYLPWFTLQDRTIYTFYSVAFLPFVVLGVVYCLGLAIGPATASPGRRRSGLIAVSMYVVLAAAVFVFFYPVLAAEVIPYESWRARMWFPSWI</sequence>
<comment type="subcellular location">
    <subcellularLocation>
        <location evidence="10">Cell membrane</location>
    </subcellularLocation>
    <subcellularLocation>
        <location evidence="1">Endomembrane system</location>
        <topology evidence="1">Multi-pass membrane protein</topology>
    </subcellularLocation>
</comment>
<keyword evidence="14" id="KW-1185">Reference proteome</keyword>
<dbReference type="EMBL" id="LT906453">
    <property type="protein sequence ID" value="SNV25263.1"/>
    <property type="molecule type" value="Genomic_DNA"/>
</dbReference>
<evidence type="ECO:0000256" key="5">
    <source>
        <dbReference type="ARBA" id="ARBA00022679"/>
    </source>
</evidence>
<feature type="transmembrane region" description="Helical" evidence="10">
    <location>
        <begin position="447"/>
        <end position="471"/>
    </location>
</feature>
<dbReference type="GO" id="GO:0005886">
    <property type="term" value="C:plasma membrane"/>
    <property type="evidence" value="ECO:0007669"/>
    <property type="project" value="UniProtKB-SubCell"/>
</dbReference>
<dbReference type="Proteomes" id="UP000242637">
    <property type="component" value="Chromosome 1"/>
</dbReference>
<reference evidence="13 14" key="1">
    <citation type="submission" date="2017-06" db="EMBL/GenBank/DDBJ databases">
        <authorList>
            <consortium name="Pathogen Informatics"/>
        </authorList>
    </citation>
    <scope>NUCLEOTIDE SEQUENCE [LARGE SCALE GENOMIC DNA]</scope>
    <source>
        <strain evidence="13 14">NCTC13039</strain>
    </source>
</reference>
<feature type="transmembrane region" description="Helical" evidence="10">
    <location>
        <begin position="120"/>
        <end position="137"/>
    </location>
</feature>
<protein>
    <recommendedName>
        <fullName evidence="9 10">Polyprenol-phosphate-mannose--protein mannosyltransferase</fullName>
        <ecNumber evidence="10">2.4.1.-</ecNumber>
    </recommendedName>
</protein>
<feature type="domain" description="ArnT-like N-terminal" evidence="11">
    <location>
        <begin position="23"/>
        <end position="187"/>
    </location>
</feature>
<feature type="transmembrane region" description="Helical" evidence="10">
    <location>
        <begin position="20"/>
        <end position="38"/>
    </location>
</feature>
<dbReference type="Pfam" id="PF16192">
    <property type="entry name" value="PMT_4TMC"/>
    <property type="match status" value="1"/>
</dbReference>
<dbReference type="UniPathway" id="UPA00378"/>
<comment type="pathway">
    <text evidence="2 10">Protein modification; protein glycosylation.</text>
</comment>
<evidence type="ECO:0000256" key="9">
    <source>
        <dbReference type="ARBA" id="ARBA00093617"/>
    </source>
</evidence>
<feature type="domain" description="Protein O-mannosyl-transferase C-terminal four TM" evidence="12">
    <location>
        <begin position="333"/>
        <end position="524"/>
    </location>
</feature>
<feature type="transmembrane region" description="Helical" evidence="10">
    <location>
        <begin position="144"/>
        <end position="160"/>
    </location>
</feature>
<gene>
    <name evidence="13" type="ORF">SAMEA4475696_02216</name>
</gene>
<evidence type="ECO:0000259" key="11">
    <source>
        <dbReference type="Pfam" id="PF02366"/>
    </source>
</evidence>
<comment type="function">
    <text evidence="10">Protein O-mannosyltransferase that catalyzes the transfer of a single mannose residue from a polyprenol phospho-mannosyl lipidic donor to the hydroxyl group of selected serine and threonine residues in acceptor proteins.</text>
</comment>
<dbReference type="InterPro" id="IPR032421">
    <property type="entry name" value="PMT_4TMC"/>
</dbReference>
<evidence type="ECO:0000256" key="2">
    <source>
        <dbReference type="ARBA" id="ARBA00004922"/>
    </source>
</evidence>
<keyword evidence="7 10" id="KW-1133">Transmembrane helix</keyword>
<evidence type="ECO:0000256" key="4">
    <source>
        <dbReference type="ARBA" id="ARBA00022676"/>
    </source>
</evidence>
<name>A0A239VU88_9MICO</name>